<keyword evidence="3" id="KW-1185">Reference proteome</keyword>
<comment type="caution">
    <text evidence="2">The sequence shown here is derived from an EMBL/GenBank/DDBJ whole genome shotgun (WGS) entry which is preliminary data.</text>
</comment>
<protein>
    <submittedName>
        <fullName evidence="2">GDSL-like Lipase/Acylhydrolase family protein</fullName>
    </submittedName>
</protein>
<dbReference type="Gene3D" id="3.40.50.1110">
    <property type="entry name" value="SGNH hydrolase"/>
    <property type="match status" value="1"/>
</dbReference>
<dbReference type="PANTHER" id="PTHR43784">
    <property type="entry name" value="GDSL-LIKE LIPASE/ACYLHYDROLASE, PUTATIVE (AFU_ORTHOLOGUE AFUA_2G00820)-RELATED"/>
    <property type="match status" value="1"/>
</dbReference>
<dbReference type="InterPro" id="IPR013830">
    <property type="entry name" value="SGNH_hydro"/>
</dbReference>
<reference evidence="2" key="1">
    <citation type="submission" date="2021-06" db="EMBL/GenBank/DDBJ databases">
        <authorList>
            <person name="Arsene-Ploetze F."/>
        </authorList>
    </citation>
    <scope>NUCLEOTIDE SEQUENCE</scope>
    <source>
        <strain evidence="2">SBRY1</strain>
    </source>
</reference>
<dbReference type="Pfam" id="PF13472">
    <property type="entry name" value="Lipase_GDSL_2"/>
    <property type="match status" value="1"/>
</dbReference>
<evidence type="ECO:0000313" key="2">
    <source>
        <dbReference type="EMBL" id="CAG7639331.1"/>
    </source>
</evidence>
<accession>A0A9W4H0S7</accession>
<dbReference type="InterPro" id="IPR053140">
    <property type="entry name" value="GDSL_Rv0518-like"/>
</dbReference>
<sequence length="239" mass="25682">MSLVGGRSGMMPGMRYLFVGDSMTVGAAGDYTWRYRMWQHLCGLGEPFSVVGPRDGLYDRAADAAVSADYADPAFPPRARRHLAGWGEGWLHLAPVIGDVVREHRPDVLLISLGLIDLGFYTDAGQTAANVEHFITAARGAAPRVRMVLLPVIPNTRADLDPGFADQCAELNTLLAKAVADLDTPASPLLLASRPQDYDILLDTYDGTHPNASGEHKLAAAFADAMYQAWGLGAPYAES</sequence>
<evidence type="ECO:0000313" key="3">
    <source>
        <dbReference type="Proteomes" id="UP001153328"/>
    </source>
</evidence>
<dbReference type="SUPFAM" id="SSF52266">
    <property type="entry name" value="SGNH hydrolase"/>
    <property type="match status" value="1"/>
</dbReference>
<evidence type="ECO:0000259" key="1">
    <source>
        <dbReference type="Pfam" id="PF13472"/>
    </source>
</evidence>
<proteinExistence type="predicted"/>
<dbReference type="InterPro" id="IPR036514">
    <property type="entry name" value="SGNH_hydro_sf"/>
</dbReference>
<name>A0A9W4H0S7_9ACTN</name>
<dbReference type="Proteomes" id="UP001153328">
    <property type="component" value="Unassembled WGS sequence"/>
</dbReference>
<feature type="domain" description="SGNH hydrolase-type esterase" evidence="1">
    <location>
        <begin position="18"/>
        <end position="215"/>
    </location>
</feature>
<dbReference type="EMBL" id="CAJVAX010000017">
    <property type="protein sequence ID" value="CAG7639331.1"/>
    <property type="molecule type" value="Genomic_DNA"/>
</dbReference>
<organism evidence="2 3">
    <name type="scientific">Actinacidiphila bryophytorum</name>
    <dbReference type="NCBI Taxonomy" id="1436133"/>
    <lineage>
        <taxon>Bacteria</taxon>
        <taxon>Bacillati</taxon>
        <taxon>Actinomycetota</taxon>
        <taxon>Actinomycetes</taxon>
        <taxon>Kitasatosporales</taxon>
        <taxon>Streptomycetaceae</taxon>
        <taxon>Actinacidiphila</taxon>
    </lineage>
</organism>
<gene>
    <name evidence="2" type="ORF">SBRY_30317</name>
</gene>
<dbReference type="AlphaFoldDB" id="A0A9W4H0S7"/>
<dbReference type="PANTHER" id="PTHR43784:SF2">
    <property type="entry name" value="GDSL-LIKE LIPASE_ACYLHYDROLASE, PUTATIVE (AFU_ORTHOLOGUE AFUA_2G00820)-RELATED"/>
    <property type="match status" value="1"/>
</dbReference>